<dbReference type="GO" id="GO:0006334">
    <property type="term" value="P:nucleosome assembly"/>
    <property type="evidence" value="ECO:0007669"/>
    <property type="project" value="TreeGrafter"/>
</dbReference>
<dbReference type="InterPro" id="IPR015943">
    <property type="entry name" value="WD40/YVTN_repeat-like_dom_sf"/>
</dbReference>
<evidence type="ECO:0000256" key="5">
    <source>
        <dbReference type="ARBA" id="ARBA00022763"/>
    </source>
</evidence>
<dbReference type="Gene3D" id="2.130.10.10">
    <property type="entry name" value="YVTN repeat-like/Quinoprotein amine dehydrogenase"/>
    <property type="match status" value="3"/>
</dbReference>
<dbReference type="GO" id="GO:0006281">
    <property type="term" value="P:DNA repair"/>
    <property type="evidence" value="ECO:0007669"/>
    <property type="project" value="UniProtKB-KW"/>
</dbReference>
<comment type="subcellular location">
    <subcellularLocation>
        <location evidence="1">Nucleus</location>
    </subcellularLocation>
</comment>
<evidence type="ECO:0000256" key="1">
    <source>
        <dbReference type="ARBA" id="ARBA00004123"/>
    </source>
</evidence>
<feature type="compositionally biased region" description="Pro residues" evidence="10">
    <location>
        <begin position="418"/>
        <end position="432"/>
    </location>
</feature>
<accession>A0A165NN85</accession>
<feature type="domain" description="CAF1B/HIR1 beta-propeller" evidence="11">
    <location>
        <begin position="280"/>
        <end position="509"/>
    </location>
</feature>
<keyword evidence="4" id="KW-0677">Repeat</keyword>
<proteinExistence type="inferred from homology"/>
<keyword evidence="6" id="KW-0156">Chromatin regulator</keyword>
<keyword evidence="7" id="KW-0234">DNA repair</keyword>
<keyword evidence="13" id="KW-1185">Reference proteome</keyword>
<dbReference type="GO" id="GO:0006335">
    <property type="term" value="P:DNA replication-dependent chromatin assembly"/>
    <property type="evidence" value="ECO:0007669"/>
    <property type="project" value="InterPro"/>
</dbReference>
<keyword evidence="8" id="KW-0539">Nucleus</keyword>
<evidence type="ECO:0000259" key="11">
    <source>
        <dbReference type="Pfam" id="PF24105"/>
    </source>
</evidence>
<feature type="repeat" description="WD" evidence="9">
    <location>
        <begin position="169"/>
        <end position="204"/>
    </location>
</feature>
<evidence type="ECO:0000256" key="4">
    <source>
        <dbReference type="ARBA" id="ARBA00022737"/>
    </source>
</evidence>
<protein>
    <submittedName>
        <fullName evidence="12">WD40 repeat-like protein</fullName>
    </submittedName>
</protein>
<organism evidence="12 13">
    <name type="scientific">Exidia glandulosa HHB12029</name>
    <dbReference type="NCBI Taxonomy" id="1314781"/>
    <lineage>
        <taxon>Eukaryota</taxon>
        <taxon>Fungi</taxon>
        <taxon>Dikarya</taxon>
        <taxon>Basidiomycota</taxon>
        <taxon>Agaricomycotina</taxon>
        <taxon>Agaricomycetes</taxon>
        <taxon>Auriculariales</taxon>
        <taxon>Exidiaceae</taxon>
        <taxon>Exidia</taxon>
    </lineage>
</organism>
<evidence type="ECO:0000256" key="9">
    <source>
        <dbReference type="PROSITE-ProRule" id="PRU00221"/>
    </source>
</evidence>
<sequence length="604" mass="65258">MRVKTLEIRWHDGKPITTCDFQPQRSKGKDTAYRLATGGEDNNVRIWMVHPNLAATEDGQPTHPPRVEYLSTLSKHSASVNVVRFSPSDGMIIIWSPTDRVQPVFGGGEASEEAQYAKEHWRARTSFRCTTAEVYDLAWCPTGEYIVAGSTDNAARIFSASDGSCVRELAEHAHYVQGVAWDPLNEFMATQSSDRAVHIYSVQSKHGHLETHAVSRNARMQIRHARTPSRSRSNASDVEDDVQDMPPPRSRRSSFSGSQTGAPSPRASPAPPLPAIRPWVKLYGDESHTNFYRRLTFSPDGALLLTPAGHVEDTAVVPGSSRQSPVDGAGTSSVFVYTRSNFTRPPVAQLPGFKKATIAVRFSPILYDLRPRSKDQDQVQVKTETKEVHIGKETDMSMDIDLVGASSAPTPAKSVAPLPSPAESPAQTPIPLPAPTASSGAVFALPYRMLYSVASMDSVAIYDTQQASPIALLSRLHYDEFTDMSWSPDGRALILSARDGYCTVVVFDEKIPVHHTQQQALQLQSLAAHTFGTATGGAMAMVSPPVSIVAPSPGPEARGVKRPASPVGPTSASGDIAPLPADASAPPPTKKRRAALTHHGQDAS</sequence>
<dbReference type="GO" id="GO:0033186">
    <property type="term" value="C:CAF-1 complex"/>
    <property type="evidence" value="ECO:0007669"/>
    <property type="project" value="TreeGrafter"/>
</dbReference>
<dbReference type="SMART" id="SM00320">
    <property type="entry name" value="WD40"/>
    <property type="match status" value="5"/>
</dbReference>
<dbReference type="PROSITE" id="PS50082">
    <property type="entry name" value="WD_REPEATS_2"/>
    <property type="match status" value="2"/>
</dbReference>
<gene>
    <name evidence="12" type="ORF">EXIGLDRAFT_112980</name>
</gene>
<evidence type="ECO:0000256" key="8">
    <source>
        <dbReference type="ARBA" id="ARBA00023242"/>
    </source>
</evidence>
<dbReference type="InterPro" id="IPR055410">
    <property type="entry name" value="Beta-prop_CAF1B_HIR1"/>
</dbReference>
<dbReference type="AlphaFoldDB" id="A0A165NN85"/>
<evidence type="ECO:0000256" key="10">
    <source>
        <dbReference type="SAM" id="MobiDB-lite"/>
    </source>
</evidence>
<dbReference type="PANTHER" id="PTHR15271:SF4">
    <property type="entry name" value="CHROMATIN ASSEMBLY FACTOR 1 SUBUNIT B"/>
    <property type="match status" value="1"/>
</dbReference>
<dbReference type="EMBL" id="KV425897">
    <property type="protein sequence ID" value="KZW00983.1"/>
    <property type="molecule type" value="Genomic_DNA"/>
</dbReference>
<evidence type="ECO:0000256" key="6">
    <source>
        <dbReference type="ARBA" id="ARBA00022853"/>
    </source>
</evidence>
<evidence type="ECO:0000256" key="3">
    <source>
        <dbReference type="ARBA" id="ARBA00022574"/>
    </source>
</evidence>
<dbReference type="GO" id="GO:0005634">
    <property type="term" value="C:nucleus"/>
    <property type="evidence" value="ECO:0007669"/>
    <property type="project" value="UniProtKB-SubCell"/>
</dbReference>
<dbReference type="InterPro" id="IPR045145">
    <property type="entry name" value="PTHR15271"/>
</dbReference>
<dbReference type="PANTHER" id="PTHR15271">
    <property type="entry name" value="CHROMATIN ASSEMBLY FACTOR 1 SUBUNIT B"/>
    <property type="match status" value="1"/>
</dbReference>
<evidence type="ECO:0000313" key="13">
    <source>
        <dbReference type="Proteomes" id="UP000077266"/>
    </source>
</evidence>
<name>A0A165NN85_EXIGL</name>
<feature type="repeat" description="WD" evidence="9">
    <location>
        <begin position="127"/>
        <end position="168"/>
    </location>
</feature>
<reference evidence="12 13" key="1">
    <citation type="journal article" date="2016" name="Mol. Biol. Evol.">
        <title>Comparative Genomics of Early-Diverging Mushroom-Forming Fungi Provides Insights into the Origins of Lignocellulose Decay Capabilities.</title>
        <authorList>
            <person name="Nagy L.G."/>
            <person name="Riley R."/>
            <person name="Tritt A."/>
            <person name="Adam C."/>
            <person name="Daum C."/>
            <person name="Floudas D."/>
            <person name="Sun H."/>
            <person name="Yadav J.S."/>
            <person name="Pangilinan J."/>
            <person name="Larsson K.H."/>
            <person name="Matsuura K."/>
            <person name="Barry K."/>
            <person name="Labutti K."/>
            <person name="Kuo R."/>
            <person name="Ohm R.A."/>
            <person name="Bhattacharya S.S."/>
            <person name="Shirouzu T."/>
            <person name="Yoshinaga Y."/>
            <person name="Martin F.M."/>
            <person name="Grigoriev I.V."/>
            <person name="Hibbett D.S."/>
        </authorList>
    </citation>
    <scope>NUCLEOTIDE SEQUENCE [LARGE SCALE GENOMIC DNA]</scope>
    <source>
        <strain evidence="12 13">HHB12029</strain>
    </source>
</reference>
<evidence type="ECO:0000256" key="2">
    <source>
        <dbReference type="ARBA" id="ARBA00007306"/>
    </source>
</evidence>
<keyword evidence="3 9" id="KW-0853">WD repeat</keyword>
<dbReference type="Proteomes" id="UP000077266">
    <property type="component" value="Unassembled WGS sequence"/>
</dbReference>
<evidence type="ECO:0000313" key="12">
    <source>
        <dbReference type="EMBL" id="KZW00983.1"/>
    </source>
</evidence>
<feature type="region of interest" description="Disordered" evidence="10">
    <location>
        <begin position="408"/>
        <end position="432"/>
    </location>
</feature>
<dbReference type="Pfam" id="PF24105">
    <property type="entry name" value="Beta-prop_CAF1B_HIR1"/>
    <property type="match status" value="2"/>
</dbReference>
<dbReference type="FunCoup" id="A0A165NN85">
    <property type="interactions" value="591"/>
</dbReference>
<keyword evidence="5" id="KW-0227">DNA damage</keyword>
<feature type="region of interest" description="Disordered" evidence="10">
    <location>
        <begin position="222"/>
        <end position="273"/>
    </location>
</feature>
<dbReference type="STRING" id="1314781.A0A165NN85"/>
<dbReference type="InterPro" id="IPR001680">
    <property type="entry name" value="WD40_rpt"/>
</dbReference>
<dbReference type="SUPFAM" id="SSF50978">
    <property type="entry name" value="WD40 repeat-like"/>
    <property type="match status" value="1"/>
</dbReference>
<comment type="similarity">
    <text evidence="2">Belongs to the WD repeat HIR1 family.</text>
</comment>
<feature type="region of interest" description="Disordered" evidence="10">
    <location>
        <begin position="550"/>
        <end position="604"/>
    </location>
</feature>
<dbReference type="OrthoDB" id="71227at2759"/>
<dbReference type="InParanoid" id="A0A165NN85"/>
<evidence type="ECO:0000256" key="7">
    <source>
        <dbReference type="ARBA" id="ARBA00023204"/>
    </source>
</evidence>
<feature type="domain" description="CAF1B/HIR1 beta-propeller" evidence="11">
    <location>
        <begin position="1"/>
        <end position="215"/>
    </location>
</feature>
<dbReference type="InterPro" id="IPR036322">
    <property type="entry name" value="WD40_repeat_dom_sf"/>
</dbReference>